<protein>
    <submittedName>
        <fullName evidence="10">Uncharacterized protein</fullName>
    </submittedName>
</protein>
<reference evidence="10" key="1">
    <citation type="submission" date="2021-01" db="EMBL/GenBank/DDBJ databases">
        <authorList>
            <person name="Zahm M."/>
            <person name="Roques C."/>
            <person name="Cabau C."/>
            <person name="Klopp C."/>
            <person name="Donnadieu C."/>
            <person name="Jouanno E."/>
            <person name="Lampietro C."/>
            <person name="Louis A."/>
            <person name="Herpin A."/>
            <person name="Echchiki A."/>
            <person name="Berthelot C."/>
            <person name="Parey E."/>
            <person name="Roest-Crollius H."/>
            <person name="Braasch I."/>
            <person name="Postlethwait J."/>
            <person name="Bobe J."/>
            <person name="Montfort J."/>
            <person name="Bouchez O."/>
            <person name="Begum T."/>
            <person name="Mejri S."/>
            <person name="Adams A."/>
            <person name="Chen W.-J."/>
            <person name="Guiguen Y."/>
        </authorList>
    </citation>
    <scope>NUCLEOTIDE SEQUENCE</scope>
    <source>
        <strain evidence="10">YG-15Mar2019-1</strain>
        <tissue evidence="10">Brain</tissue>
    </source>
</reference>
<keyword evidence="1" id="KW-0479">Metal-binding</keyword>
<evidence type="ECO:0000256" key="3">
    <source>
        <dbReference type="ARBA" id="ARBA00022771"/>
    </source>
</evidence>
<dbReference type="EMBL" id="JAFDVH010000003">
    <property type="protein sequence ID" value="KAG7483986.1"/>
    <property type="molecule type" value="Genomic_DNA"/>
</dbReference>
<evidence type="ECO:0000256" key="6">
    <source>
        <dbReference type="PROSITE-ProRule" id="PRU00042"/>
    </source>
</evidence>
<keyword evidence="5" id="KW-0539">Nucleus</keyword>
<keyword evidence="3 6" id="KW-0863">Zinc-finger</keyword>
<keyword evidence="2" id="KW-0677">Repeat</keyword>
<accession>A0A9D3Q9A4</accession>
<organism evidence="10 11">
    <name type="scientific">Megalops atlanticus</name>
    <name type="common">Tarpon</name>
    <name type="synonym">Clupea gigantea</name>
    <dbReference type="NCBI Taxonomy" id="7932"/>
    <lineage>
        <taxon>Eukaryota</taxon>
        <taxon>Metazoa</taxon>
        <taxon>Chordata</taxon>
        <taxon>Craniata</taxon>
        <taxon>Vertebrata</taxon>
        <taxon>Euteleostomi</taxon>
        <taxon>Actinopterygii</taxon>
        <taxon>Neopterygii</taxon>
        <taxon>Teleostei</taxon>
        <taxon>Elopiformes</taxon>
        <taxon>Megalopidae</taxon>
        <taxon>Megalops</taxon>
    </lineage>
</organism>
<feature type="domain" description="C2H2-type" evidence="8">
    <location>
        <begin position="465"/>
        <end position="492"/>
    </location>
</feature>
<feature type="region of interest" description="Disordered" evidence="7">
    <location>
        <begin position="567"/>
        <end position="591"/>
    </location>
</feature>
<dbReference type="Gene3D" id="1.10.4020.10">
    <property type="entry name" value="DNA breaking-rejoining enzymes"/>
    <property type="match status" value="1"/>
</dbReference>
<dbReference type="SUPFAM" id="SSF57667">
    <property type="entry name" value="beta-beta-alpha zinc fingers"/>
    <property type="match status" value="4"/>
</dbReference>
<dbReference type="OrthoDB" id="6077919at2759"/>
<evidence type="ECO:0000256" key="2">
    <source>
        <dbReference type="ARBA" id="ARBA00022737"/>
    </source>
</evidence>
<evidence type="ECO:0000259" key="8">
    <source>
        <dbReference type="PROSITE" id="PS50157"/>
    </source>
</evidence>
<keyword evidence="4" id="KW-0862">Zinc</keyword>
<dbReference type="PROSITE" id="PS50804">
    <property type="entry name" value="SCAN_BOX"/>
    <property type="match status" value="1"/>
</dbReference>
<dbReference type="FunFam" id="3.30.160.60:FF:002343">
    <property type="entry name" value="Zinc finger protein 33A"/>
    <property type="match status" value="1"/>
</dbReference>
<dbReference type="SMART" id="SM00431">
    <property type="entry name" value="SCAN"/>
    <property type="match status" value="1"/>
</dbReference>
<feature type="domain" description="C2H2-type" evidence="8">
    <location>
        <begin position="493"/>
        <end position="520"/>
    </location>
</feature>
<feature type="domain" description="C2H2-type" evidence="8">
    <location>
        <begin position="549"/>
        <end position="576"/>
    </location>
</feature>
<dbReference type="FunFam" id="3.30.160.60:FF:000688">
    <property type="entry name" value="zinc finger protein 197 isoform X1"/>
    <property type="match status" value="1"/>
</dbReference>
<dbReference type="PROSITE" id="PS00028">
    <property type="entry name" value="ZINC_FINGER_C2H2_1"/>
    <property type="match status" value="6"/>
</dbReference>
<dbReference type="Pfam" id="PF00096">
    <property type="entry name" value="zf-C2H2"/>
    <property type="match status" value="3"/>
</dbReference>
<evidence type="ECO:0000313" key="11">
    <source>
        <dbReference type="Proteomes" id="UP001046870"/>
    </source>
</evidence>
<dbReference type="Proteomes" id="UP001046870">
    <property type="component" value="Chromosome 3"/>
</dbReference>
<dbReference type="Gene3D" id="3.30.160.60">
    <property type="entry name" value="Classic Zinc Finger"/>
    <property type="match status" value="5"/>
</dbReference>
<dbReference type="InterPro" id="IPR038269">
    <property type="entry name" value="SCAN_sf"/>
</dbReference>
<dbReference type="FunFam" id="3.30.160.60:FF:000739">
    <property type="entry name" value="Zgc:171418 protein"/>
    <property type="match status" value="1"/>
</dbReference>
<proteinExistence type="predicted"/>
<dbReference type="AlphaFoldDB" id="A0A9D3Q9A4"/>
<name>A0A9D3Q9A4_MEGAT</name>
<dbReference type="PROSITE" id="PS50157">
    <property type="entry name" value="ZINC_FINGER_C2H2_2"/>
    <property type="match status" value="6"/>
</dbReference>
<evidence type="ECO:0000313" key="10">
    <source>
        <dbReference type="EMBL" id="KAG7483986.1"/>
    </source>
</evidence>
<dbReference type="PANTHER" id="PTHR23226:SF240">
    <property type="entry name" value="GASTRULA ZINC FINGER PROTEIN XLCGF26.1-LIKE-RELATED"/>
    <property type="match status" value="1"/>
</dbReference>
<evidence type="ECO:0000259" key="9">
    <source>
        <dbReference type="PROSITE" id="PS50804"/>
    </source>
</evidence>
<keyword evidence="11" id="KW-1185">Reference proteome</keyword>
<dbReference type="SMART" id="SM00355">
    <property type="entry name" value="ZnF_C2H2"/>
    <property type="match status" value="6"/>
</dbReference>
<feature type="domain" description="C2H2-type" evidence="8">
    <location>
        <begin position="521"/>
        <end position="548"/>
    </location>
</feature>
<evidence type="ECO:0000256" key="5">
    <source>
        <dbReference type="ARBA" id="ARBA00023242"/>
    </source>
</evidence>
<sequence>MDVVRFLASLLDLHRQQLQALTRQGEIQAEVLAKLLEAEGCGKLHLCCSTEKELRMPRMKLEEEDPEAYLSVFEQAAASCRLPRAEWGARLVGLLSEEMRAETCSMSKSPTSPDYDTLRSRILNQVWAVEEQCRLDFSSMRYDPLKGVRELGERLHSAAKLWLKPERRTADQVVQRVAVQHFVSLLPKETRSSVHRQFPGSMEEAIHMAELHLGRATAQDTPPSCAHIAEQTDLSHRQNGQVEPRLAKLQTSCYQTDAHGNLTKPFLKLDTDKLCQSDKLCLEAQELEDVCLEEDGSVEGESCVKVVEPVDRGGVAEGEVSFTTEPAEMEKRRVFMGSNKMQVFSASVESDPTIILPLCLTPKYSSVTTGTDPVASSLKSDRTASEIEMTVTQPHCLSYPGTKKSVAMRKCEYPDCGTCYGTAGHLGRHECSHQGEQAYSCPRCDRVLATSKQLTHHLRMHEKLHCCADCGKRFRDSYNLRCHQRTHTGERPHRCPDCGHAFAQERGLREHRNIHTGERPFCCKECGKGFRHSRTLSKHSQLHSEERPFLCAQCGWTFKLKDALKRHQQTHNKGRTNDGGLGDSQGVPKSS</sequence>
<feature type="domain" description="C2H2-type" evidence="8">
    <location>
        <begin position="439"/>
        <end position="461"/>
    </location>
</feature>
<evidence type="ECO:0000256" key="4">
    <source>
        <dbReference type="ARBA" id="ARBA00022833"/>
    </source>
</evidence>
<dbReference type="GO" id="GO:0000978">
    <property type="term" value="F:RNA polymerase II cis-regulatory region sequence-specific DNA binding"/>
    <property type="evidence" value="ECO:0007669"/>
    <property type="project" value="TreeGrafter"/>
</dbReference>
<dbReference type="SUPFAM" id="SSF47353">
    <property type="entry name" value="Retrovirus capsid dimerization domain-like"/>
    <property type="match status" value="1"/>
</dbReference>
<dbReference type="FunFam" id="3.30.160.60:FF:000710">
    <property type="entry name" value="Zinc finger protein 768"/>
    <property type="match status" value="1"/>
</dbReference>
<comment type="caution">
    <text evidence="10">The sequence shown here is derived from an EMBL/GenBank/DDBJ whole genome shotgun (WGS) entry which is preliminary data.</text>
</comment>
<feature type="domain" description="SCAN box" evidence="9">
    <location>
        <begin position="134"/>
        <end position="210"/>
    </location>
</feature>
<dbReference type="InterPro" id="IPR003309">
    <property type="entry name" value="SCAN_dom"/>
</dbReference>
<feature type="domain" description="C2H2-type" evidence="8">
    <location>
        <begin position="409"/>
        <end position="438"/>
    </location>
</feature>
<evidence type="ECO:0000256" key="7">
    <source>
        <dbReference type="SAM" id="MobiDB-lite"/>
    </source>
</evidence>
<dbReference type="InterPro" id="IPR036236">
    <property type="entry name" value="Znf_C2H2_sf"/>
</dbReference>
<dbReference type="GO" id="GO:0008270">
    <property type="term" value="F:zinc ion binding"/>
    <property type="evidence" value="ECO:0007669"/>
    <property type="project" value="UniProtKB-KW"/>
</dbReference>
<dbReference type="InterPro" id="IPR013087">
    <property type="entry name" value="Znf_C2H2_type"/>
</dbReference>
<dbReference type="PANTHER" id="PTHR23226">
    <property type="entry name" value="ZINC FINGER AND SCAN DOMAIN-CONTAINING"/>
    <property type="match status" value="1"/>
</dbReference>
<dbReference type="Pfam" id="PF02023">
    <property type="entry name" value="SCAN"/>
    <property type="match status" value="1"/>
</dbReference>
<evidence type="ECO:0000256" key="1">
    <source>
        <dbReference type="ARBA" id="ARBA00022723"/>
    </source>
</evidence>
<dbReference type="GO" id="GO:0000981">
    <property type="term" value="F:DNA-binding transcription factor activity, RNA polymerase II-specific"/>
    <property type="evidence" value="ECO:0007669"/>
    <property type="project" value="TreeGrafter"/>
</dbReference>
<gene>
    <name evidence="10" type="ORF">MATL_G00044030</name>
</gene>